<keyword evidence="3" id="KW-1185">Reference proteome</keyword>
<organism evidence="2 3">
    <name type="scientific">Pleurodeles waltl</name>
    <name type="common">Iberian ribbed newt</name>
    <dbReference type="NCBI Taxonomy" id="8319"/>
    <lineage>
        <taxon>Eukaryota</taxon>
        <taxon>Metazoa</taxon>
        <taxon>Chordata</taxon>
        <taxon>Craniata</taxon>
        <taxon>Vertebrata</taxon>
        <taxon>Euteleostomi</taxon>
        <taxon>Amphibia</taxon>
        <taxon>Batrachia</taxon>
        <taxon>Caudata</taxon>
        <taxon>Salamandroidea</taxon>
        <taxon>Salamandridae</taxon>
        <taxon>Pleurodelinae</taxon>
        <taxon>Pleurodeles</taxon>
    </lineage>
</organism>
<accession>A0AAV7UEP0</accession>
<dbReference type="Proteomes" id="UP001066276">
    <property type="component" value="Chromosome 3_1"/>
</dbReference>
<feature type="region of interest" description="Disordered" evidence="1">
    <location>
        <begin position="43"/>
        <end position="71"/>
    </location>
</feature>
<name>A0AAV7UEP0_PLEWA</name>
<dbReference type="EMBL" id="JANPWB010000005">
    <property type="protein sequence ID" value="KAJ1187347.1"/>
    <property type="molecule type" value="Genomic_DNA"/>
</dbReference>
<evidence type="ECO:0000313" key="2">
    <source>
        <dbReference type="EMBL" id="KAJ1187347.1"/>
    </source>
</evidence>
<sequence>MPCASCANAPVGKISRRPGDKYSHGLRSLCAPVSKIQKEHISLFSEKQDPRQKRHDHPIRGSDANCQASKPRTRIVKQSCLEKNTKSKLTIARETLRVRKSGEFEEHQT</sequence>
<reference evidence="2" key="1">
    <citation type="journal article" date="2022" name="bioRxiv">
        <title>Sequencing and chromosome-scale assembly of the giantPleurodeles waltlgenome.</title>
        <authorList>
            <person name="Brown T."/>
            <person name="Elewa A."/>
            <person name="Iarovenko S."/>
            <person name="Subramanian E."/>
            <person name="Araus A.J."/>
            <person name="Petzold A."/>
            <person name="Susuki M."/>
            <person name="Suzuki K.-i.T."/>
            <person name="Hayashi T."/>
            <person name="Toyoda A."/>
            <person name="Oliveira C."/>
            <person name="Osipova E."/>
            <person name="Leigh N.D."/>
            <person name="Simon A."/>
            <person name="Yun M.H."/>
        </authorList>
    </citation>
    <scope>NUCLEOTIDE SEQUENCE</scope>
    <source>
        <strain evidence="2">20211129_DDA</strain>
        <tissue evidence="2">Liver</tissue>
    </source>
</reference>
<feature type="region of interest" description="Disordered" evidence="1">
    <location>
        <begin position="1"/>
        <end position="23"/>
    </location>
</feature>
<comment type="caution">
    <text evidence="2">The sequence shown here is derived from an EMBL/GenBank/DDBJ whole genome shotgun (WGS) entry which is preliminary data.</text>
</comment>
<proteinExistence type="predicted"/>
<gene>
    <name evidence="2" type="ORF">NDU88_004123</name>
</gene>
<protein>
    <submittedName>
        <fullName evidence="2">Uncharacterized protein</fullName>
    </submittedName>
</protein>
<evidence type="ECO:0000313" key="3">
    <source>
        <dbReference type="Proteomes" id="UP001066276"/>
    </source>
</evidence>
<dbReference type="AlphaFoldDB" id="A0AAV7UEP0"/>
<evidence type="ECO:0000256" key="1">
    <source>
        <dbReference type="SAM" id="MobiDB-lite"/>
    </source>
</evidence>